<evidence type="ECO:0000259" key="2">
    <source>
        <dbReference type="Pfam" id="PF00561"/>
    </source>
</evidence>
<feature type="region of interest" description="Disordered" evidence="1">
    <location>
        <begin position="1"/>
        <end position="47"/>
    </location>
</feature>
<dbReference type="GeneID" id="116941589"/>
<reference evidence="4" key="1">
    <citation type="submission" date="2025-08" db="UniProtKB">
        <authorList>
            <consortium name="RefSeq"/>
        </authorList>
    </citation>
    <scope>IDENTIFICATION</scope>
    <source>
        <tissue evidence="4">Sperm</tissue>
    </source>
</reference>
<sequence>MAVAKRKAPTQDNSSKYENAKVLSRSRETSRQGERRGGEGRETSSVAGRSTLRPLSCLLSAGKYALFLLFLPPFLNYASLQREAKMLKPAGEVLDIGLGQQLYMSCLGSGVPVVLFDAPAGMSSDIWIAMQKELSSMTKVCIYDRAGIGFSSRAIPNDTTGMEKVWKMFTTGRMVDDLHRLVLEAKLARPLVLVGAQLGALNARFYSHIYDSEVSDLVLIDALTEELFQEDPWLQYWNGQLVPSLQMLHLSAAMGLNRLGLITGLMQQPLTGADVTDDVVSRQKFLLCSPPHMSAAVEEHFLVNESLAQVSDIMQFKPLPSRINVTVINGNYYDELLPGTVNKVFTQAQRQLVSSIAPAARHVVVDGADRHAPHRNPLALARPIAQLVHRRQASQKSL</sequence>
<gene>
    <name evidence="4" type="primary">LOC116941589</name>
</gene>
<keyword evidence="3" id="KW-1185">Reference proteome</keyword>
<accession>A0AAJ7SZU1</accession>
<name>A0AAJ7SZU1_PETMA</name>
<evidence type="ECO:0000313" key="4">
    <source>
        <dbReference type="RefSeq" id="XP_032808678.1"/>
    </source>
</evidence>
<dbReference type="InterPro" id="IPR000073">
    <property type="entry name" value="AB_hydrolase_1"/>
</dbReference>
<dbReference type="Proteomes" id="UP001318040">
    <property type="component" value="Chromosome 12"/>
</dbReference>
<organism evidence="3 4">
    <name type="scientific">Petromyzon marinus</name>
    <name type="common">Sea lamprey</name>
    <dbReference type="NCBI Taxonomy" id="7757"/>
    <lineage>
        <taxon>Eukaryota</taxon>
        <taxon>Metazoa</taxon>
        <taxon>Chordata</taxon>
        <taxon>Craniata</taxon>
        <taxon>Vertebrata</taxon>
        <taxon>Cyclostomata</taxon>
        <taxon>Hyperoartia</taxon>
        <taxon>Petromyzontiformes</taxon>
        <taxon>Petromyzontidae</taxon>
        <taxon>Petromyzon</taxon>
    </lineage>
</organism>
<feature type="compositionally biased region" description="Basic and acidic residues" evidence="1">
    <location>
        <begin position="25"/>
        <end position="42"/>
    </location>
</feature>
<dbReference type="AlphaFoldDB" id="A0AAJ7SZU1"/>
<dbReference type="InterPro" id="IPR029058">
    <property type="entry name" value="AB_hydrolase_fold"/>
</dbReference>
<proteinExistence type="predicted"/>
<dbReference type="KEGG" id="pmrn:116941589"/>
<evidence type="ECO:0000313" key="3">
    <source>
        <dbReference type="Proteomes" id="UP001318040"/>
    </source>
</evidence>
<dbReference type="Gene3D" id="3.40.50.1820">
    <property type="entry name" value="alpha/beta hydrolase"/>
    <property type="match status" value="1"/>
</dbReference>
<dbReference type="RefSeq" id="XP_032808678.1">
    <property type="nucleotide sequence ID" value="XM_032952787.1"/>
</dbReference>
<protein>
    <submittedName>
        <fullName evidence="4">Uncharacterized protein LOC116941589</fullName>
    </submittedName>
</protein>
<evidence type="ECO:0000256" key="1">
    <source>
        <dbReference type="SAM" id="MobiDB-lite"/>
    </source>
</evidence>
<feature type="domain" description="AB hydrolase-1" evidence="2">
    <location>
        <begin position="112"/>
        <end position="238"/>
    </location>
</feature>
<dbReference type="Pfam" id="PF00561">
    <property type="entry name" value="Abhydrolase_1"/>
    <property type="match status" value="1"/>
</dbReference>
<dbReference type="SUPFAM" id="SSF53474">
    <property type="entry name" value="alpha/beta-Hydrolases"/>
    <property type="match status" value="1"/>
</dbReference>